<keyword evidence="10" id="KW-1185">Reference proteome</keyword>
<proteinExistence type="predicted"/>
<comment type="caution">
    <text evidence="9">The sequence shown here is derived from an EMBL/GenBank/DDBJ whole genome shotgun (WGS) entry which is preliminary data.</text>
</comment>
<keyword evidence="6" id="KW-0812">Transmembrane</keyword>
<dbReference type="InterPro" id="IPR027417">
    <property type="entry name" value="P-loop_NTPase"/>
</dbReference>
<dbReference type="PATRIC" id="fig|1212489.4.peg.613"/>
<keyword evidence="2" id="KW-0963">Cytoplasm</keyword>
<dbReference type="GO" id="GO:0006886">
    <property type="term" value="P:intracellular protein transport"/>
    <property type="evidence" value="ECO:0007669"/>
    <property type="project" value="InterPro"/>
</dbReference>
<gene>
    <name evidence="9" type="ORF">Ldro_0591</name>
</gene>
<evidence type="ECO:0000256" key="6">
    <source>
        <dbReference type="SAM" id="Phobius"/>
    </source>
</evidence>
<reference evidence="9 10" key="1">
    <citation type="submission" date="2015-11" db="EMBL/GenBank/DDBJ databases">
        <title>Genomic analysis of 38 Legionella species identifies large and diverse effector repertoires.</title>
        <authorList>
            <person name="Burstein D."/>
            <person name="Amaro F."/>
            <person name="Zusman T."/>
            <person name="Lifshitz Z."/>
            <person name="Cohen O."/>
            <person name="Gilbert J.A."/>
            <person name="Pupko T."/>
            <person name="Shuman H.A."/>
            <person name="Segal G."/>
        </authorList>
    </citation>
    <scope>NUCLEOTIDE SEQUENCE [LARGE SCALE GENOMIC DNA]</scope>
    <source>
        <strain evidence="9 10">ATCC 700990</strain>
    </source>
</reference>
<dbReference type="RefSeq" id="WP_058494945.1">
    <property type="nucleotide sequence ID" value="NZ_LNXY01000004.1"/>
</dbReference>
<keyword evidence="3" id="KW-0997">Cell inner membrane</keyword>
<evidence type="ECO:0000313" key="10">
    <source>
        <dbReference type="Proteomes" id="UP000054736"/>
    </source>
</evidence>
<dbReference type="EMBL" id="LNXY01000004">
    <property type="protein sequence ID" value="KTC92601.1"/>
    <property type="molecule type" value="Genomic_DNA"/>
</dbReference>
<evidence type="ECO:0000256" key="3">
    <source>
        <dbReference type="ARBA" id="ARBA00022519"/>
    </source>
</evidence>
<evidence type="ECO:0000256" key="4">
    <source>
        <dbReference type="ARBA" id="ARBA00022927"/>
    </source>
</evidence>
<feature type="transmembrane region" description="Helical" evidence="6">
    <location>
        <begin position="2801"/>
        <end position="2834"/>
    </location>
</feature>
<dbReference type="Proteomes" id="UP000054736">
    <property type="component" value="Unassembled WGS sequence"/>
</dbReference>
<keyword evidence="6" id="KW-0472">Membrane</keyword>
<keyword evidence="1" id="KW-1003">Cell membrane</keyword>
<dbReference type="PROSITE" id="PS51196">
    <property type="entry name" value="SECA_MOTOR_DEAD"/>
    <property type="match status" value="1"/>
</dbReference>
<dbReference type="InterPro" id="IPR000185">
    <property type="entry name" value="SecA"/>
</dbReference>
<accession>A0A0W0TAL6</accession>
<keyword evidence="6" id="KW-1133">Transmembrane helix</keyword>
<evidence type="ECO:0000259" key="7">
    <source>
        <dbReference type="PROSITE" id="PS51194"/>
    </source>
</evidence>
<dbReference type="GO" id="GO:0016020">
    <property type="term" value="C:membrane"/>
    <property type="evidence" value="ECO:0007669"/>
    <property type="project" value="InterPro"/>
</dbReference>
<keyword evidence="4" id="KW-0653">Protein transport</keyword>
<dbReference type="GO" id="GO:0005524">
    <property type="term" value="F:ATP binding"/>
    <property type="evidence" value="ECO:0007669"/>
    <property type="project" value="InterPro"/>
</dbReference>
<feature type="domain" description="Helicase C-terminal" evidence="7">
    <location>
        <begin position="2077"/>
        <end position="2240"/>
    </location>
</feature>
<evidence type="ECO:0000256" key="5">
    <source>
        <dbReference type="ARBA" id="ARBA00023010"/>
    </source>
</evidence>
<dbReference type="InterPro" id="IPR011115">
    <property type="entry name" value="SecA_DEAD"/>
</dbReference>
<dbReference type="SUPFAM" id="SSF52540">
    <property type="entry name" value="P-loop containing nucleoside triphosphate hydrolases"/>
    <property type="match status" value="2"/>
</dbReference>
<dbReference type="PANTHER" id="PTHR30612:SF0">
    <property type="entry name" value="CHLOROPLAST PROTEIN-TRANSPORTING ATPASE"/>
    <property type="match status" value="1"/>
</dbReference>
<dbReference type="GO" id="GO:0006605">
    <property type="term" value="P:protein targeting"/>
    <property type="evidence" value="ECO:0007669"/>
    <property type="project" value="InterPro"/>
</dbReference>
<keyword evidence="4" id="KW-0813">Transport</keyword>
<feature type="domain" description="SecA family profile" evidence="8">
    <location>
        <begin position="1561"/>
        <end position="2230"/>
    </location>
</feature>
<dbReference type="InterPro" id="IPR001650">
    <property type="entry name" value="Helicase_C-like"/>
</dbReference>
<organism evidence="9 10">
    <name type="scientific">Legionella drozanskii LLAP-1</name>
    <dbReference type="NCBI Taxonomy" id="1212489"/>
    <lineage>
        <taxon>Bacteria</taxon>
        <taxon>Pseudomonadati</taxon>
        <taxon>Pseudomonadota</taxon>
        <taxon>Gammaproteobacteria</taxon>
        <taxon>Legionellales</taxon>
        <taxon>Legionellaceae</taxon>
        <taxon>Legionella</taxon>
    </lineage>
</organism>
<dbReference type="GO" id="GO:0017038">
    <property type="term" value="P:protein import"/>
    <property type="evidence" value="ECO:0007669"/>
    <property type="project" value="InterPro"/>
</dbReference>
<evidence type="ECO:0000313" key="9">
    <source>
        <dbReference type="EMBL" id="KTC92601.1"/>
    </source>
</evidence>
<dbReference type="PANTHER" id="PTHR30612">
    <property type="entry name" value="SECA INNER MEMBRANE COMPONENT OF SEC PROTEIN SECRETION SYSTEM"/>
    <property type="match status" value="1"/>
</dbReference>
<dbReference type="InterPro" id="IPR014018">
    <property type="entry name" value="SecA_motor_DEAD"/>
</dbReference>
<evidence type="ECO:0000259" key="8">
    <source>
        <dbReference type="PROSITE" id="PS51196"/>
    </source>
</evidence>
<evidence type="ECO:0000256" key="1">
    <source>
        <dbReference type="ARBA" id="ARBA00022475"/>
    </source>
</evidence>
<protein>
    <submittedName>
        <fullName evidence="9">Coiled-coil protein</fullName>
    </submittedName>
</protein>
<name>A0A0W0TAL6_9GAMM</name>
<dbReference type="STRING" id="1212489.Ldro_0591"/>
<keyword evidence="5" id="KW-0811">Translocation</keyword>
<dbReference type="PROSITE" id="PS51194">
    <property type="entry name" value="HELICASE_CTER"/>
    <property type="match status" value="1"/>
</dbReference>
<dbReference type="Gene3D" id="3.40.50.300">
    <property type="entry name" value="P-loop containing nucleotide triphosphate hydrolases"/>
    <property type="match status" value="2"/>
</dbReference>
<sequence length="2963" mass="338219">MIHNYPLTSRYFSFQKQKGRLLFNKQDNYQWKTLSREEASQAQEIAPLLNQYIDSLTNNEMGHRFFKNLVNEIEEKISGQRNRSKSLKISLQQLQKDCLAVDSISRISIFIHVVHALANKGYSIAFNFSEVFLLTEDQPLPAHYSKPDDHWDRDLHKYQQLISSFAYQFAKGLFNRFRPIIDSHSSETEILIASHYTSIKPQDVNEIPDLNIPLVRLPCFRSSYEAHTYYDICNWEPFCKTLSDKTTHTKNWLVLAFTTQDPIKELLDSLSCYTRSTRASHSEIVIILQGQAYEAIEEREQIYSVIAENIDRLQCKQFFHIIFLTKDLKSFHPEETLLSLAPRYPHKAHFSPLADNAGYYLSGSAFFAESDDFTAEWLEQAEISPKITEIKPEEEVSGYIYGDEPREKVRQSKFSSKRDLKSQVGLTFKYNLALRQEMQQEVQQSQSLKHEIAKEQSITQQRQHQLSEQIDSPFYTPPIPISVFALNLYELAEQYLQKLTLEEQLQQEMYYTSWYQSNYSHQAILTKLLASPGEFLADHIAKVLGLGYTVSFPEIASIVAVDESSLSVGEFTKLAGKIVKVAATTPMRFVGQYKMVPLPGYSCESIEAYLVGDIFFRIGDFSDGINPADRHKGYSRFLRNSLMQGWDKVSTTLAPVDNALSTLPAQISKLSLFANRQGCGYQSHFNANLLSTDESELDSDLEGYHFNSLLRIFTLNRYELYCLAKLPVNTQDYKNSYIFLEKARALYYIEDKGKVLDSELTSYHSLIEGLQQTKPLAPGKYLLSKAKIAEWITAKKGIAAPDRFADPAYIAEMEAHFFALIKFAFPEHVAIVSQLFENFDEHNLDNVRILFQLLLSVGHERFVLFLNYLVSLEQKCLLNHFSKIYFSYAPTLYSLVNVFKKAEVKVINTSHNHRGQYLTNTRATIKENDKICFLTLAERTPVASSEQEWPLFERFAHAALVFAAKHHLSINSAGLAEMEEFWHRVAAKFLIYCEGNSNQQKQLLNQFLASLITKDGLKLAQLRKLDTLLVCLENLLDHAIEKRILWEQVAELEAISLAWTDVPYATAYNGFHLVCKEMNIKAGSIGAGKNSYTVSLSELTRSIREFNPTSPSLITEVFRYLGKESFREDLDFYRSLYPSEYSNPNDQKIYELIWAYYVSTFTGINYDPHPEEIDFINRCLHYLQQHSYAKTVNVDQILLISHFLQRLYQLKTNAQKGTMTLWALWQENNLSFQLPPSLPIPEILANKFDLKELKKFLLAHQTELQLSLPMLLSSARLKTSPKPLHPAQAERALAESLLASFYDRDDEKYEKALQLLKILVPDFGITLFLKNLLDVLVLVESLRQLKQVDARFFAELQSILKEYPDIKVAISLLKLAKEKLDNQPERLKSFTLFLQGLAAHPELLPRTSLNKELELILDYCLNASIDEVSLPMLFGLYQTLEGDSETLKGLLELMRDERVYAFFHQHVQEKLSATLLQKVTKLIKKTNDALSVLTIIEYSFGEKEQDDDGLFIDTLSNLEDKRCVSILFLCNAMCRQQNESLSNLLELLLPVPDNYLQTLICLYKHHQIPISTLKEILESPSITAAIDKLEEEVYRADLPSYRYDVKELKQKINEIEYNSWDDQPPKPLTNSARKLLKHDYKKVMVYIEHQPVYIELKDGVARSYTIHQLKSRHFPVVFNALKERISRGENIKENQLALIALFCVALKRTSKKFPRPTQLLPLIHSLSEKGPLVQGLSTGAGKSIIAAGHAVLRIAAGRTALIPTENEKLGRDGIVNFGDCYNYLGIPYGTGIIEAHSSYSDYVAHGVNYSTPHGLSLFFICMAIQKIRLPKNMDLIWDEIDASLLSTVPFRLAATLEPILRDTQSWSKVYVYLLEFVQEKQLFLDNHCSNRTDIHNFRVYCQAKNPDKSLADFIKQIPDPLLETLFDSARLSVQLEEKVDYMVVEREEQGKKHFYAAPYLPTSRAEPRASFGAGAQPLLHTEKNKALAVDDSTRFSILSETETVFSMTSKNLLDRIRAKGSIIGATATPGMPNQLKEFRNQHGIIAVHYPSFYPDRCEDLGIFPAEGWDEQKKVALALIKLSRRLRQNQPVLLICESAQAASDLYNDLNSPEYSWSTQSYYGYSQNPQEEEQFIIEAGKENKVSITTKCESRGADFDSDHEQGLMVINLCTHLTEEELVQIKGRGGRNGKQGQFCSIIDVQQLGLTTKAPAEELSATFKSFQQAIGLQAQQERAKTRFLEQSRSLAIWYLLDLREKADRILSRQHGRDYSLVETLEFMKALRDFNRNAENYYFTLLKNHGQPDAEMKQRFLEYLTNEYNQIVEHWLPDEKFGHYQPVEPLVPLQSLEIFEGIDKVEVKHLLAVSELLAMGWEAIGHQPMNRTLVKVEQITRTLDKYSEGQCGFKTMVAQLATEFDLVNIPTLISMLEAVETNCVETLEELPPAAEGLFSKQKALDFVTEYVAKTKTLILEKRWEELTLPIIPDDIFSWDDNSSSSSLKGMVKKGLFTVGGKIGIYALIKLYVLPTIMKMLSDQIKEWVPDDEAKQLQLMKILQELEPVLQDFLTAIPKHIHSKEAFWTLVLNKLLPILEHQSIKEAVQLLNNDAGTVLEGIVTLIKSFEPHKVPSLKELVDPKTLIFLFKLANRFGLIQLLVKTPVFKEILNRFALLDTEFFTAFAQTDFKSLFHIIHLLAHPVFFKFLKELPPDTQFKQLKAWLNPEANNLPDYVSQAVETLNEYQLNRENIEARQAQKIQGLKAKFTLSPAKLQLDLQALEPVFPKEVPPPPIPTPVLSRILAWISTHWLSSLLLLTAAILLSWIIIPVVLVAGVIYAGVFLWHKITVLMEASKGAGKTNEESYIDPIIIDLSLAAQNNQPIPGIYPPAETSNVNEGKGKEKLDESRLIKTCYPADSTRKLGLFINGNTKKDMRSSLLLPESSSNLLTAKAKQTDLSVHASEQLASSFLSY</sequence>
<dbReference type="Pfam" id="PF07517">
    <property type="entry name" value="SecA_DEAD"/>
    <property type="match status" value="1"/>
</dbReference>
<evidence type="ECO:0000256" key="2">
    <source>
        <dbReference type="ARBA" id="ARBA00022490"/>
    </source>
</evidence>